<feature type="region of interest" description="Disordered" evidence="1">
    <location>
        <begin position="1"/>
        <end position="20"/>
    </location>
</feature>
<feature type="compositionally biased region" description="Low complexity" evidence="1">
    <location>
        <begin position="42"/>
        <end position="56"/>
    </location>
</feature>
<feature type="compositionally biased region" description="Low complexity" evidence="1">
    <location>
        <begin position="248"/>
        <end position="263"/>
    </location>
</feature>
<evidence type="ECO:0000313" key="3">
    <source>
        <dbReference type="Proteomes" id="UP000015104"/>
    </source>
</evidence>
<organism evidence="2 3">
    <name type="scientific">Tetranychus urticae</name>
    <name type="common">Two-spotted spider mite</name>
    <dbReference type="NCBI Taxonomy" id="32264"/>
    <lineage>
        <taxon>Eukaryota</taxon>
        <taxon>Metazoa</taxon>
        <taxon>Ecdysozoa</taxon>
        <taxon>Arthropoda</taxon>
        <taxon>Chelicerata</taxon>
        <taxon>Arachnida</taxon>
        <taxon>Acari</taxon>
        <taxon>Acariformes</taxon>
        <taxon>Trombidiformes</taxon>
        <taxon>Prostigmata</taxon>
        <taxon>Eleutherengona</taxon>
        <taxon>Raphignathae</taxon>
        <taxon>Tetranychoidea</taxon>
        <taxon>Tetranychidae</taxon>
        <taxon>Tetranychus</taxon>
    </lineage>
</organism>
<protein>
    <submittedName>
        <fullName evidence="2">Uncharacterized protein</fullName>
    </submittedName>
</protein>
<sequence length="758" mass="83627">MQQSQLTQENGFSFNNQNLQDFSQPKMNQTQSQQPNHSIGDNNRFNNNNLFNNNNINNQQVLNSEGSIMFDNMPNERLDEQITDPYGSSLKADELHSNHTLIQGNNYQTNLSSMDGNNIYQDSGSNCFRNDPNNNETNNTTNSNNINNNLNQFNQRLNDQFGNQQQFNSGFPKQQQQSTHQHILPNTQLQGQQSMQHKQQQNAPNSNQQAFPREPDQFSHSQSQLPQMSQKGPLQPLGSLQLTREPQLETQPQQQLQQLTHQQGPGMAPKPFLDPASLFNQENVEPNLQSTSGSQNPIIQASSSTTITPTGTSFRQLPNQVDIMAQNQLKTTNLQYQQQQQHQHPQQQQQPIHQQLTNQQQQFNQPQLYQPTNSYQSNQFDSNSFMRPNENQMKRDFREYQGSDGNQVNQQQMASMGIKSLTGPTGSTYQTEQSIEGNFSDVNRFNQPFQSTNNPSISNVNRSLVGPKSQGKPSDTNSPTLTGLIPRTVPLQSVRDQLSSSSVSTGSTSSLQIHAQQMKRMEIGDCWSPVSELSPIQDVSPSIEQAEQRSMQQHQQSLASVNNTNLVKLNDEYGNGLHRVTSGTISGMLADFNKQMEALSTVSPTDDRSKVQQQHSNRRSSLSRLQLGSSSSANGSIESRSRSGSLSVIGHEPLSYSTLASTAATTTTSSRPSTSASETANLIKSLQTSLLSSSSSTAPSSTTTTVTSAISSTTSSATSSTSTNKLPSKSNLSTDIGSNVLTSKPDATTLNESSILLN</sequence>
<feature type="region of interest" description="Disordered" evidence="1">
    <location>
        <begin position="494"/>
        <end position="513"/>
    </location>
</feature>
<feature type="compositionally biased region" description="Polar residues" evidence="1">
    <location>
        <begin position="471"/>
        <end position="481"/>
    </location>
</feature>
<reference evidence="3" key="1">
    <citation type="submission" date="2011-08" db="EMBL/GenBank/DDBJ databases">
        <authorList>
            <person name="Rombauts S."/>
        </authorList>
    </citation>
    <scope>NUCLEOTIDE SEQUENCE</scope>
    <source>
        <strain evidence="3">London</strain>
    </source>
</reference>
<feature type="compositionally biased region" description="Low complexity" evidence="1">
    <location>
        <begin position="189"/>
        <end position="210"/>
    </location>
</feature>
<proteinExistence type="predicted"/>
<feature type="region of interest" description="Disordered" evidence="1">
    <location>
        <begin position="189"/>
        <end position="317"/>
    </location>
</feature>
<evidence type="ECO:0000256" key="1">
    <source>
        <dbReference type="SAM" id="MobiDB-lite"/>
    </source>
</evidence>
<feature type="compositionally biased region" description="Polar residues" evidence="1">
    <location>
        <begin position="25"/>
        <end position="41"/>
    </location>
</feature>
<accession>T1JSI9</accession>
<name>T1JSI9_TETUR</name>
<feature type="compositionally biased region" description="Low complexity" evidence="1">
    <location>
        <begin position="130"/>
        <end position="150"/>
    </location>
</feature>
<feature type="compositionally biased region" description="Low complexity" evidence="1">
    <location>
        <begin position="691"/>
        <end position="723"/>
    </location>
</feature>
<feature type="compositionally biased region" description="Low complexity" evidence="1">
    <location>
        <begin position="612"/>
        <end position="648"/>
    </location>
</feature>
<feature type="region of interest" description="Disordered" evidence="1">
    <location>
        <begin position="334"/>
        <end position="362"/>
    </location>
</feature>
<feature type="region of interest" description="Disordered" evidence="1">
    <location>
        <begin position="442"/>
        <end position="484"/>
    </location>
</feature>
<dbReference type="EnsemblMetazoa" id="tetur01g10670.1">
    <property type="protein sequence ID" value="tetur01g10670.1"/>
    <property type="gene ID" value="tetur01g10670"/>
</dbReference>
<feature type="region of interest" description="Disordered" evidence="1">
    <location>
        <begin position="691"/>
        <end position="745"/>
    </location>
</feature>
<dbReference type="EMBL" id="CAEY01000461">
    <property type="status" value="NOT_ANNOTATED_CDS"/>
    <property type="molecule type" value="Genomic_DNA"/>
</dbReference>
<dbReference type="Proteomes" id="UP000015104">
    <property type="component" value="Unassembled WGS sequence"/>
</dbReference>
<feature type="region of interest" description="Disordered" evidence="1">
    <location>
        <begin position="599"/>
        <end position="648"/>
    </location>
</feature>
<feature type="compositionally biased region" description="Low complexity" evidence="1">
    <location>
        <begin position="494"/>
        <end position="510"/>
    </location>
</feature>
<keyword evidence="3" id="KW-1185">Reference proteome</keyword>
<dbReference type="HOGENOM" id="CLU_367751_0_0_1"/>
<feature type="region of interest" description="Disordered" evidence="1">
    <location>
        <begin position="122"/>
        <end position="150"/>
    </location>
</feature>
<reference evidence="2" key="2">
    <citation type="submission" date="2015-06" db="UniProtKB">
        <authorList>
            <consortium name="EnsemblMetazoa"/>
        </authorList>
    </citation>
    <scope>IDENTIFICATION</scope>
</reference>
<feature type="compositionally biased region" description="Polar residues" evidence="1">
    <location>
        <begin position="724"/>
        <end position="745"/>
    </location>
</feature>
<evidence type="ECO:0000313" key="2">
    <source>
        <dbReference type="EnsemblMetazoa" id="tetur01g10670.1"/>
    </source>
</evidence>
<feature type="compositionally biased region" description="Polar residues" evidence="1">
    <location>
        <begin position="442"/>
        <end position="462"/>
    </location>
</feature>
<feature type="compositionally biased region" description="Polar residues" evidence="1">
    <location>
        <begin position="278"/>
        <end position="301"/>
    </location>
</feature>
<feature type="region of interest" description="Disordered" evidence="1">
    <location>
        <begin position="25"/>
        <end position="56"/>
    </location>
</feature>
<dbReference type="STRING" id="32264.T1JSI9"/>
<feature type="compositionally biased region" description="Polar residues" evidence="1">
    <location>
        <begin position="218"/>
        <end position="244"/>
    </location>
</feature>
<dbReference type="AlphaFoldDB" id="T1JSI9"/>
<feature type="compositionally biased region" description="Low complexity" evidence="1">
    <location>
        <begin position="302"/>
        <end position="313"/>
    </location>
</feature>
<feature type="region of interest" description="Disordered" evidence="1">
    <location>
        <begin position="539"/>
        <end position="558"/>
    </location>
</feature>